<evidence type="ECO:0000256" key="2">
    <source>
        <dbReference type="ARBA" id="ARBA00004496"/>
    </source>
</evidence>
<accession>A0A0N5A7Q0</accession>
<evidence type="ECO:0000256" key="14">
    <source>
        <dbReference type="ARBA" id="ARBA00048909"/>
    </source>
</evidence>
<protein>
    <recommendedName>
        <fullName evidence="17">Uridine kinase</fullName>
        <ecNumber evidence="17">2.7.1.48</ecNumber>
    </recommendedName>
</protein>
<evidence type="ECO:0000256" key="11">
    <source>
        <dbReference type="ARBA" id="ARBA00022843"/>
    </source>
</evidence>
<feature type="domain" description="Phosphoribosyltransferase" evidence="20">
    <location>
        <begin position="285"/>
        <end position="492"/>
    </location>
</feature>
<dbReference type="SUPFAM" id="SSF52540">
    <property type="entry name" value="P-loop containing nucleoside triphosphate hydrolases"/>
    <property type="match status" value="1"/>
</dbReference>
<keyword evidence="10 17" id="KW-0067">ATP-binding</keyword>
<name>A0A0N5A7Q0_9BILA</name>
<dbReference type="InterPro" id="IPR006083">
    <property type="entry name" value="PRK/URK"/>
</dbReference>
<keyword evidence="21" id="KW-1185">Reference proteome</keyword>
<keyword evidence="9 17" id="KW-0418">Kinase</keyword>
<dbReference type="FunFam" id="3.40.50.300:FF:000200">
    <property type="entry name" value="Uridine-cytidine kinase"/>
    <property type="match status" value="1"/>
</dbReference>
<evidence type="ECO:0000256" key="1">
    <source>
        <dbReference type="ARBA" id="ARBA00004123"/>
    </source>
</evidence>
<evidence type="ECO:0000256" key="12">
    <source>
        <dbReference type="ARBA" id="ARBA00023242"/>
    </source>
</evidence>
<dbReference type="GO" id="GO:0005737">
    <property type="term" value="C:cytoplasm"/>
    <property type="evidence" value="ECO:0007669"/>
    <property type="project" value="UniProtKB-SubCell"/>
</dbReference>
<dbReference type="FunFam" id="3.40.50.2020:FF:000010">
    <property type="entry name" value="Uridine-cytidine kinase"/>
    <property type="match status" value="1"/>
</dbReference>
<feature type="compositionally biased region" description="Basic and acidic residues" evidence="18">
    <location>
        <begin position="16"/>
        <end position="26"/>
    </location>
</feature>
<evidence type="ECO:0000256" key="10">
    <source>
        <dbReference type="ARBA" id="ARBA00022840"/>
    </source>
</evidence>
<dbReference type="GO" id="GO:0043771">
    <property type="term" value="F:cytidine kinase activity"/>
    <property type="evidence" value="ECO:0007669"/>
    <property type="project" value="RHEA"/>
</dbReference>
<comment type="similarity">
    <text evidence="4 17">Belongs to the uridine kinase family.</text>
</comment>
<evidence type="ECO:0000256" key="4">
    <source>
        <dbReference type="ARBA" id="ARBA00005408"/>
    </source>
</evidence>
<dbReference type="GO" id="GO:0004849">
    <property type="term" value="F:uridine kinase activity"/>
    <property type="evidence" value="ECO:0007669"/>
    <property type="project" value="UniProtKB-EC"/>
</dbReference>
<dbReference type="UniPathway" id="UPA00579">
    <property type="reaction ID" value="UER00640"/>
</dbReference>
<comment type="catalytic activity">
    <reaction evidence="14 17">
        <text>uridine + ATP = UMP + ADP + H(+)</text>
        <dbReference type="Rhea" id="RHEA:16825"/>
        <dbReference type="ChEBI" id="CHEBI:15378"/>
        <dbReference type="ChEBI" id="CHEBI:16704"/>
        <dbReference type="ChEBI" id="CHEBI:30616"/>
        <dbReference type="ChEBI" id="CHEBI:57865"/>
        <dbReference type="ChEBI" id="CHEBI:456216"/>
        <dbReference type="EC" id="2.7.1.48"/>
    </reaction>
</comment>
<comment type="pathway">
    <text evidence="3 17">Pyrimidine metabolism; UMP biosynthesis via salvage pathway; UMP from uridine: step 1/1.</text>
</comment>
<comment type="subcellular location">
    <subcellularLocation>
        <location evidence="2">Cytoplasm</location>
    </subcellularLocation>
    <subcellularLocation>
        <location evidence="1">Nucleus</location>
    </subcellularLocation>
</comment>
<dbReference type="WBParaSite" id="SMUV_0000005801-mRNA-1">
    <property type="protein sequence ID" value="SMUV_0000005801-mRNA-1"/>
    <property type="gene ID" value="SMUV_0000005801"/>
</dbReference>
<evidence type="ECO:0000256" key="7">
    <source>
        <dbReference type="ARBA" id="ARBA00022679"/>
    </source>
</evidence>
<evidence type="ECO:0000313" key="22">
    <source>
        <dbReference type="WBParaSite" id="SMUV_0000005801-mRNA-1"/>
    </source>
</evidence>
<keyword evidence="6" id="KW-0597">Phosphoprotein</keyword>
<evidence type="ECO:0000256" key="9">
    <source>
        <dbReference type="ARBA" id="ARBA00022777"/>
    </source>
</evidence>
<evidence type="ECO:0000256" key="16">
    <source>
        <dbReference type="ARBA" id="ARBA00065923"/>
    </source>
</evidence>
<feature type="region of interest" description="Disordered" evidence="18">
    <location>
        <begin position="1"/>
        <end position="26"/>
    </location>
</feature>
<organism evidence="21 22">
    <name type="scientific">Syphacia muris</name>
    <dbReference type="NCBI Taxonomy" id="451379"/>
    <lineage>
        <taxon>Eukaryota</taxon>
        <taxon>Metazoa</taxon>
        <taxon>Ecdysozoa</taxon>
        <taxon>Nematoda</taxon>
        <taxon>Chromadorea</taxon>
        <taxon>Rhabditida</taxon>
        <taxon>Spirurina</taxon>
        <taxon>Oxyuridomorpha</taxon>
        <taxon>Oxyuroidea</taxon>
        <taxon>Oxyuridae</taxon>
        <taxon>Syphacia</taxon>
    </lineage>
</organism>
<evidence type="ECO:0000256" key="6">
    <source>
        <dbReference type="ARBA" id="ARBA00022553"/>
    </source>
</evidence>
<comment type="pathway">
    <text evidence="17">Pyrimidine metabolism; CTP biosynthesis via salvage pathway; CTP from cytidine: step 1/3.</text>
</comment>
<comment type="subunit">
    <text evidence="16">Interacts with RNF19B.</text>
</comment>
<evidence type="ECO:0000256" key="18">
    <source>
        <dbReference type="SAM" id="MobiDB-lite"/>
    </source>
</evidence>
<sequence length="521" mass="59196">PPSIGKPRNRSLSGSKSEDHLLTTENGRRIYTKGRPPWYDREGKNLNPPYVIGICGGSASGKTTVARRIIERLEIPWVTVLSMDSFYKVLTEEQHILAAKNEYNFDHPQAFDFDLLIETVRRLREGKSVEVPVYDFTTHRRDKQSKLMYGADVIIFEGILAFYNKELCDLMDMKVFVETDADIRLARRLLRDIVERGRDLDGVLQQYLRSVKPAFDTFIASGMKLADIIVPRGGENEVAIDLIAKQVKNQLAARGYDSMKGCVTQRTDMVQITRPYQPPPSLKIVPQTPQVRGLHTFIRNRNTPRFCLNEFIFYADRLFRILIENAMNYMPFGEVEIMTPTEQKFLGKRNLAEICGVAIMRAGETMESSLRAVVKDCKMGKILIQTNERTMEPELYYLRLPTDIQKYKIFLMDATVATGAAAMMAIRILLDHDVLEENIFLLSLLMAEPGVNSLAYAFPKVTLLTTAVDNSISKRLHVIPGMGNFGDRYYGTEAIGYVTSNKEVNNDIFSNEDEEEIPSSN</sequence>
<dbReference type="PRINTS" id="PR00988">
    <property type="entry name" value="URIDINKINASE"/>
</dbReference>
<dbReference type="Gene3D" id="3.40.50.300">
    <property type="entry name" value="P-loop containing nucleotide triphosphate hydrolases"/>
    <property type="match status" value="1"/>
</dbReference>
<dbReference type="CDD" id="cd02023">
    <property type="entry name" value="UMPK"/>
    <property type="match status" value="1"/>
</dbReference>
<dbReference type="CDD" id="cd06223">
    <property type="entry name" value="PRTases_typeI"/>
    <property type="match status" value="1"/>
</dbReference>
<evidence type="ECO:0000256" key="5">
    <source>
        <dbReference type="ARBA" id="ARBA00022490"/>
    </source>
</evidence>
<dbReference type="Pfam" id="PF14681">
    <property type="entry name" value="UPRTase"/>
    <property type="match status" value="1"/>
</dbReference>
<evidence type="ECO:0000256" key="3">
    <source>
        <dbReference type="ARBA" id="ARBA00004690"/>
    </source>
</evidence>
<dbReference type="GO" id="GO:0005524">
    <property type="term" value="F:ATP binding"/>
    <property type="evidence" value="ECO:0007669"/>
    <property type="project" value="UniProtKB-KW"/>
</dbReference>
<dbReference type="InterPro" id="IPR029057">
    <property type="entry name" value="PRTase-like"/>
</dbReference>
<evidence type="ECO:0000313" key="21">
    <source>
        <dbReference type="Proteomes" id="UP000046393"/>
    </source>
</evidence>
<evidence type="ECO:0000259" key="20">
    <source>
        <dbReference type="Pfam" id="PF14681"/>
    </source>
</evidence>
<keyword evidence="7 17" id="KW-0808">Transferase</keyword>
<dbReference type="Proteomes" id="UP000046393">
    <property type="component" value="Unplaced"/>
</dbReference>
<dbReference type="STRING" id="451379.A0A0N5A7Q0"/>
<dbReference type="NCBIfam" id="NF004018">
    <property type="entry name" value="PRK05480.1"/>
    <property type="match status" value="1"/>
</dbReference>
<feature type="domain" description="Phosphoribulokinase/uridine kinase" evidence="19">
    <location>
        <begin position="51"/>
        <end position="239"/>
    </location>
</feature>
<proteinExistence type="inferred from homology"/>
<keyword evidence="12" id="KW-0539">Nucleus</keyword>
<keyword evidence="5" id="KW-0963">Cytoplasm</keyword>
<dbReference type="NCBIfam" id="TIGR00235">
    <property type="entry name" value="udk"/>
    <property type="match status" value="1"/>
</dbReference>
<dbReference type="UniPathway" id="UPA00574">
    <property type="reaction ID" value="UER00637"/>
</dbReference>
<dbReference type="EC" id="2.7.1.48" evidence="17"/>
<dbReference type="GO" id="GO:0044206">
    <property type="term" value="P:UMP salvage"/>
    <property type="evidence" value="ECO:0007669"/>
    <property type="project" value="UniProtKB-UniPathway"/>
</dbReference>
<dbReference type="PANTHER" id="PTHR10285">
    <property type="entry name" value="URIDINE KINASE"/>
    <property type="match status" value="1"/>
</dbReference>
<evidence type="ECO:0000259" key="19">
    <source>
        <dbReference type="Pfam" id="PF00485"/>
    </source>
</evidence>
<dbReference type="Gene3D" id="3.40.50.2020">
    <property type="match status" value="1"/>
</dbReference>
<dbReference type="Pfam" id="PF00485">
    <property type="entry name" value="PRK"/>
    <property type="match status" value="1"/>
</dbReference>
<comment type="catalytic activity">
    <reaction evidence="13 17">
        <text>cytidine + ATP = CMP + ADP + H(+)</text>
        <dbReference type="Rhea" id="RHEA:24674"/>
        <dbReference type="ChEBI" id="CHEBI:15378"/>
        <dbReference type="ChEBI" id="CHEBI:17562"/>
        <dbReference type="ChEBI" id="CHEBI:30616"/>
        <dbReference type="ChEBI" id="CHEBI:60377"/>
        <dbReference type="ChEBI" id="CHEBI:456216"/>
        <dbReference type="EC" id="2.7.1.48"/>
    </reaction>
</comment>
<keyword evidence="8 17" id="KW-0547">Nucleotide-binding</keyword>
<dbReference type="AlphaFoldDB" id="A0A0N5A7Q0"/>
<keyword evidence="11" id="KW-0832">Ubl conjugation</keyword>
<evidence type="ECO:0000256" key="13">
    <source>
        <dbReference type="ARBA" id="ARBA00047436"/>
    </source>
</evidence>
<evidence type="ECO:0000256" key="8">
    <source>
        <dbReference type="ARBA" id="ARBA00022741"/>
    </source>
</evidence>
<dbReference type="GO" id="GO:0044211">
    <property type="term" value="P:CTP salvage"/>
    <property type="evidence" value="ECO:0007669"/>
    <property type="project" value="UniProtKB-UniPathway"/>
</dbReference>
<reference evidence="22" key="1">
    <citation type="submission" date="2017-02" db="UniProtKB">
        <authorList>
            <consortium name="WormBaseParasite"/>
        </authorList>
    </citation>
    <scope>IDENTIFICATION</scope>
</reference>
<dbReference type="GO" id="GO:0005634">
    <property type="term" value="C:nucleus"/>
    <property type="evidence" value="ECO:0007669"/>
    <property type="project" value="UniProtKB-SubCell"/>
</dbReference>
<evidence type="ECO:0000256" key="15">
    <source>
        <dbReference type="ARBA" id="ARBA00056790"/>
    </source>
</evidence>
<dbReference type="InterPro" id="IPR027417">
    <property type="entry name" value="P-loop_NTPase"/>
</dbReference>
<evidence type="ECO:0000256" key="17">
    <source>
        <dbReference type="RuleBase" id="RU003825"/>
    </source>
</evidence>
<comment type="function">
    <text evidence="15">May contribute to UTP accumulation needed for blast transformation and proliferation.</text>
</comment>
<dbReference type="SUPFAM" id="SSF53271">
    <property type="entry name" value="PRTase-like"/>
    <property type="match status" value="1"/>
</dbReference>
<dbReference type="InterPro" id="IPR000764">
    <property type="entry name" value="Uridine_kinase-like"/>
</dbReference>
<dbReference type="InterPro" id="IPR000836">
    <property type="entry name" value="PRTase_dom"/>
</dbReference>